<gene>
    <name evidence="2" type="ORF">SBA5_1140016</name>
</gene>
<proteinExistence type="predicted"/>
<protein>
    <submittedName>
        <fullName evidence="2">Uncharacterized protein</fullName>
    </submittedName>
</protein>
<dbReference type="Proteomes" id="UP000239735">
    <property type="component" value="Unassembled WGS sequence"/>
</dbReference>
<evidence type="ECO:0000313" key="3">
    <source>
        <dbReference type="Proteomes" id="UP000239735"/>
    </source>
</evidence>
<evidence type="ECO:0000313" key="2">
    <source>
        <dbReference type="EMBL" id="SPE17884.1"/>
    </source>
</evidence>
<evidence type="ECO:0000256" key="1">
    <source>
        <dbReference type="SAM" id="MobiDB-lite"/>
    </source>
</evidence>
<organism evidence="2 3">
    <name type="scientific">Candidatus Sulfuritelmatomonas gaucii</name>
    <dbReference type="NCBI Taxonomy" id="2043161"/>
    <lineage>
        <taxon>Bacteria</taxon>
        <taxon>Pseudomonadati</taxon>
        <taxon>Acidobacteriota</taxon>
        <taxon>Terriglobia</taxon>
        <taxon>Terriglobales</taxon>
        <taxon>Acidobacteriaceae</taxon>
        <taxon>Candidatus Sulfuritelmatomonas</taxon>
    </lineage>
</organism>
<reference evidence="3" key="1">
    <citation type="submission" date="2018-02" db="EMBL/GenBank/DDBJ databases">
        <authorList>
            <person name="Hausmann B."/>
        </authorList>
    </citation>
    <scope>NUCLEOTIDE SEQUENCE [LARGE SCALE GENOMIC DNA]</scope>
    <source>
        <strain evidence="3">Peat soil MAG SbA5</strain>
    </source>
</reference>
<accession>A0A2N9L4A7</accession>
<sequence length="85" mass="9404">MTNESLLDALAHDSTVAIVDRHAADVRNREALIEAIARLTRLGLEGHVRLFQAQQREVPAGSSKAGAYDSERHDLRGAEDRDIEQ</sequence>
<feature type="region of interest" description="Disordered" evidence="1">
    <location>
        <begin position="58"/>
        <end position="85"/>
    </location>
</feature>
<name>A0A2N9L4A7_9BACT</name>
<dbReference type="EMBL" id="OKRB01000018">
    <property type="protein sequence ID" value="SPE17884.1"/>
    <property type="molecule type" value="Genomic_DNA"/>
</dbReference>
<dbReference type="AlphaFoldDB" id="A0A2N9L4A7"/>
<feature type="compositionally biased region" description="Basic and acidic residues" evidence="1">
    <location>
        <begin position="69"/>
        <end position="85"/>
    </location>
</feature>